<comment type="catalytic activity">
    <reaction evidence="10">
        <text>N-formyl-L-kynurenine + H2O = L-kynurenine + formate + H(+)</text>
        <dbReference type="Rhea" id="RHEA:13009"/>
        <dbReference type="ChEBI" id="CHEBI:15377"/>
        <dbReference type="ChEBI" id="CHEBI:15378"/>
        <dbReference type="ChEBI" id="CHEBI:15740"/>
        <dbReference type="ChEBI" id="CHEBI:57959"/>
        <dbReference type="ChEBI" id="CHEBI:58629"/>
        <dbReference type="EC" id="3.5.1.9"/>
    </reaction>
</comment>
<evidence type="ECO:0000256" key="4">
    <source>
        <dbReference type="ARBA" id="ARBA00012930"/>
    </source>
</evidence>
<dbReference type="PATRIC" id="fig|997761.3.peg.975"/>
<evidence type="ECO:0000256" key="8">
    <source>
        <dbReference type="ARBA" id="ARBA00022833"/>
    </source>
</evidence>
<evidence type="ECO:0000256" key="10">
    <source>
        <dbReference type="ARBA" id="ARBA00048496"/>
    </source>
</evidence>
<keyword evidence="7" id="KW-0378">Hydrolase</keyword>
<accession>I0BCG3</accession>
<protein>
    <recommendedName>
        <fullName evidence="5">Kynurenine formamidase</fullName>
        <ecNumber evidence="4">3.5.1.9</ecNumber>
    </recommendedName>
</protein>
<dbReference type="RefSeq" id="WP_014649509.1">
    <property type="nucleotide sequence ID" value="NC_017672.3"/>
</dbReference>
<evidence type="ECO:0000313" key="13">
    <source>
        <dbReference type="Proteomes" id="UP000007392"/>
    </source>
</evidence>
<comment type="pathway">
    <text evidence="11">Amino-acid degradation; L-tryptophan degradation via kynurenine pathway; L-kynurenine from L-tryptophan: step 2/2.</text>
</comment>
<reference evidence="12 13" key="1">
    <citation type="submission" date="2013-06" db="EMBL/GenBank/DDBJ databases">
        <title>Complete genome sequence of Paenibacillus mucilaginosus K02.</title>
        <authorList>
            <person name="Xiao B."/>
            <person name="Sun L."/>
            <person name="Xiao L."/>
            <person name="Lian B."/>
        </authorList>
    </citation>
    <scope>NUCLEOTIDE SEQUENCE [LARGE SCALE GENOMIC DNA]</scope>
    <source>
        <strain evidence="12 13">K02</strain>
    </source>
</reference>
<keyword evidence="8" id="KW-0862">Zinc</keyword>
<dbReference type="GO" id="GO:0004061">
    <property type="term" value="F:arylformamidase activity"/>
    <property type="evidence" value="ECO:0007669"/>
    <property type="project" value="UniProtKB-EC"/>
</dbReference>
<dbReference type="HOGENOM" id="CLU_030671_3_1_9"/>
<keyword evidence="9" id="KW-0823">Tryptophan catabolism</keyword>
<dbReference type="Proteomes" id="UP000007392">
    <property type="component" value="Chromosome"/>
</dbReference>
<dbReference type="OrthoDB" id="9796085at2"/>
<dbReference type="Pfam" id="PF04199">
    <property type="entry name" value="Cyclase"/>
    <property type="match status" value="1"/>
</dbReference>
<dbReference type="GO" id="GO:0046872">
    <property type="term" value="F:metal ion binding"/>
    <property type="evidence" value="ECO:0007669"/>
    <property type="project" value="UniProtKB-KW"/>
</dbReference>
<keyword evidence="6" id="KW-0479">Metal-binding</keyword>
<dbReference type="KEGG" id="pmw:B2K_04875"/>
<evidence type="ECO:0000256" key="6">
    <source>
        <dbReference type="ARBA" id="ARBA00022723"/>
    </source>
</evidence>
<evidence type="ECO:0000256" key="9">
    <source>
        <dbReference type="ARBA" id="ARBA00023079"/>
    </source>
</evidence>
<organism evidence="12 13">
    <name type="scientific">Paenibacillus mucilaginosus K02</name>
    <dbReference type="NCBI Taxonomy" id="997761"/>
    <lineage>
        <taxon>Bacteria</taxon>
        <taxon>Bacillati</taxon>
        <taxon>Bacillota</taxon>
        <taxon>Bacilli</taxon>
        <taxon>Bacillales</taxon>
        <taxon>Paenibacillaceae</taxon>
        <taxon>Paenibacillus</taxon>
    </lineage>
</organism>
<dbReference type="PANTHER" id="PTHR31118">
    <property type="entry name" value="CYCLASE-LIKE PROTEIN 2"/>
    <property type="match status" value="1"/>
</dbReference>
<evidence type="ECO:0000256" key="1">
    <source>
        <dbReference type="ARBA" id="ARBA00001947"/>
    </source>
</evidence>
<evidence type="ECO:0000256" key="3">
    <source>
        <dbReference type="ARBA" id="ARBA00011738"/>
    </source>
</evidence>
<evidence type="ECO:0000256" key="7">
    <source>
        <dbReference type="ARBA" id="ARBA00022801"/>
    </source>
</evidence>
<dbReference type="FunFam" id="3.50.30.50:FF:000001">
    <property type="entry name" value="Kynurenine formamidase"/>
    <property type="match status" value="1"/>
</dbReference>
<evidence type="ECO:0000256" key="11">
    <source>
        <dbReference type="ARBA" id="ARBA00060547"/>
    </source>
</evidence>
<dbReference type="AlphaFoldDB" id="I0BCG3"/>
<dbReference type="EC" id="3.5.1.9" evidence="4"/>
<dbReference type="Gene3D" id="3.50.30.50">
    <property type="entry name" value="Putative cyclase"/>
    <property type="match status" value="1"/>
</dbReference>
<comment type="function">
    <text evidence="2">Catalyzes the hydrolysis of N-formyl-L-kynurenine to L-kynurenine, the second step in the kynurenine pathway of tryptophan degradation.</text>
</comment>
<dbReference type="PANTHER" id="PTHR31118:SF12">
    <property type="entry name" value="CYCLASE-LIKE PROTEIN 2"/>
    <property type="match status" value="1"/>
</dbReference>
<name>I0BCG3_9BACL</name>
<sequence length="207" mass="22925">MFKLYDISSVIRPQMQVWKDLEHNRPVFETVRSHESGETHETRISLDAHTGTHLDAPLHMLPGGEKIEAIPLGDLIGPARVLDLTGAEDGITRQDLEPFAIQPGEWILLKTKNSYTDEWRDDFIYVKQDGAEYLAGLGIKGVGVDGLGIERSQEGYPTHRTLMRSGVLILEGLRLKEVSGGSYFFVLAPLKLEGIEAAPARAFLMGS</sequence>
<evidence type="ECO:0000313" key="12">
    <source>
        <dbReference type="EMBL" id="AFH60060.1"/>
    </source>
</evidence>
<comment type="cofactor">
    <cofactor evidence="1">
        <name>Zn(2+)</name>
        <dbReference type="ChEBI" id="CHEBI:29105"/>
    </cofactor>
</comment>
<dbReference type="EMBL" id="CP003422">
    <property type="protein sequence ID" value="AFH60060.1"/>
    <property type="molecule type" value="Genomic_DNA"/>
</dbReference>
<gene>
    <name evidence="12" type="ORF">B2K_04875</name>
</gene>
<evidence type="ECO:0000256" key="2">
    <source>
        <dbReference type="ARBA" id="ARBA00002204"/>
    </source>
</evidence>
<evidence type="ECO:0000256" key="5">
    <source>
        <dbReference type="ARBA" id="ARBA00014889"/>
    </source>
</evidence>
<comment type="subunit">
    <text evidence="3">Homodimer.</text>
</comment>
<dbReference type="InterPro" id="IPR007325">
    <property type="entry name" value="KFase/CYL"/>
</dbReference>
<dbReference type="InterPro" id="IPR037175">
    <property type="entry name" value="KFase_sf"/>
</dbReference>
<dbReference type="SUPFAM" id="SSF102198">
    <property type="entry name" value="Putative cyclase"/>
    <property type="match status" value="1"/>
</dbReference>
<proteinExistence type="predicted"/>
<dbReference type="GO" id="GO:0019441">
    <property type="term" value="P:L-tryptophan catabolic process to kynurenine"/>
    <property type="evidence" value="ECO:0007669"/>
    <property type="project" value="InterPro"/>
</dbReference>